<gene>
    <name evidence="1" type="ORF">PGIGA_G00012990</name>
</gene>
<name>A0ACC5WU32_PANGG</name>
<proteinExistence type="predicted"/>
<evidence type="ECO:0000313" key="2">
    <source>
        <dbReference type="Proteomes" id="UP000829447"/>
    </source>
</evidence>
<accession>A0ACC5WU32</accession>
<evidence type="ECO:0000313" key="1">
    <source>
        <dbReference type="EMBL" id="MCI4382264.1"/>
    </source>
</evidence>
<keyword evidence="2" id="KW-1185">Reference proteome</keyword>
<dbReference type="EMBL" id="CM040463">
    <property type="protein sequence ID" value="MCI4382264.1"/>
    <property type="molecule type" value="Genomic_DNA"/>
</dbReference>
<protein>
    <submittedName>
        <fullName evidence="1">Uncharacterized protein</fullName>
    </submittedName>
</protein>
<dbReference type="Proteomes" id="UP000829447">
    <property type="component" value="Linkage Group LG10"/>
</dbReference>
<sequence length="128" mass="14039">MCARVCVCVCVCVCTVVCIFRWIVFPCARLSVSPLPCLCGCSRARMALLALSVSVLWLALLYPAPARADSIIHIGAIFEQDAVRDSEVFQLAISDLSLSDDILQNERVTHSIKLIEPDNPFQAVQEGE</sequence>
<reference evidence="1 2" key="1">
    <citation type="journal article" date="2022" name="bioRxiv">
        <title>An ancient truncated duplication of the anti-Mullerian hormone receptor type 2 gene is a potential conserved master sex determinant in the Pangasiidae catfish family.</title>
        <authorList>
            <person name="Wen M."/>
            <person name="Pan Q."/>
            <person name="Jouanno E."/>
            <person name="Montfort J."/>
            <person name="Zahm M."/>
            <person name="Cabau C."/>
            <person name="Klopp C."/>
            <person name="Iampietro C."/>
            <person name="Roques C."/>
            <person name="Bouchez O."/>
            <person name="Castinel A."/>
            <person name="Donnadieu C."/>
            <person name="Parrinello H."/>
            <person name="Poncet C."/>
            <person name="Belmonte E."/>
            <person name="Gautier V."/>
            <person name="Avarre J.-C."/>
            <person name="Dugue R."/>
            <person name="Gustiano R."/>
            <person name="Ha T.T.T."/>
            <person name="Campet M."/>
            <person name="Sriphairoj K."/>
            <person name="Ribolli J."/>
            <person name="de Almeida F.L."/>
            <person name="Desvignes T."/>
            <person name="Postlethwait J.H."/>
            <person name="Bucao C.F."/>
            <person name="Robinson-Rechavi M."/>
            <person name="Bobe J."/>
            <person name="Herpin A."/>
            <person name="Guiguen Y."/>
        </authorList>
    </citation>
    <scope>NUCLEOTIDE SEQUENCE [LARGE SCALE GENOMIC DNA]</scope>
    <source>
        <strain evidence="1">YG-Dec2019</strain>
    </source>
</reference>
<comment type="caution">
    <text evidence="1">The sequence shown here is derived from an EMBL/GenBank/DDBJ whole genome shotgun (WGS) entry which is preliminary data.</text>
</comment>
<organism evidence="1 2">
    <name type="scientific">Pangasianodon gigas</name>
    <name type="common">Mekong giant catfish</name>
    <name type="synonym">Pangasius gigas</name>
    <dbReference type="NCBI Taxonomy" id="30993"/>
    <lineage>
        <taxon>Eukaryota</taxon>
        <taxon>Metazoa</taxon>
        <taxon>Chordata</taxon>
        <taxon>Craniata</taxon>
        <taxon>Vertebrata</taxon>
        <taxon>Euteleostomi</taxon>
        <taxon>Actinopterygii</taxon>
        <taxon>Neopterygii</taxon>
        <taxon>Teleostei</taxon>
        <taxon>Ostariophysi</taxon>
        <taxon>Siluriformes</taxon>
        <taxon>Pangasiidae</taxon>
        <taxon>Pangasianodon</taxon>
    </lineage>
</organism>